<dbReference type="EMBL" id="OU895878">
    <property type="protein sequence ID" value="CAG9802111.1"/>
    <property type="molecule type" value="Genomic_DNA"/>
</dbReference>
<dbReference type="AlphaFoldDB" id="A0A9N9RP51"/>
<feature type="domain" description="THAP-type" evidence="6">
    <location>
        <begin position="1"/>
        <end position="78"/>
    </location>
</feature>
<reference evidence="7" key="1">
    <citation type="submission" date="2022-01" db="EMBL/GenBank/DDBJ databases">
        <authorList>
            <person name="King R."/>
        </authorList>
    </citation>
    <scope>NUCLEOTIDE SEQUENCE</scope>
</reference>
<evidence type="ECO:0000259" key="6">
    <source>
        <dbReference type="PROSITE" id="PS50950"/>
    </source>
</evidence>
<dbReference type="InterPro" id="IPR038441">
    <property type="entry name" value="THAP_Znf_sf"/>
</dbReference>
<protein>
    <recommendedName>
        <fullName evidence="6">THAP-type domain-containing protein</fullName>
    </recommendedName>
</protein>
<organism evidence="7 8">
    <name type="scientific">Chironomus riparius</name>
    <dbReference type="NCBI Taxonomy" id="315576"/>
    <lineage>
        <taxon>Eukaryota</taxon>
        <taxon>Metazoa</taxon>
        <taxon>Ecdysozoa</taxon>
        <taxon>Arthropoda</taxon>
        <taxon>Hexapoda</taxon>
        <taxon>Insecta</taxon>
        <taxon>Pterygota</taxon>
        <taxon>Neoptera</taxon>
        <taxon>Endopterygota</taxon>
        <taxon>Diptera</taxon>
        <taxon>Nematocera</taxon>
        <taxon>Chironomoidea</taxon>
        <taxon>Chironomidae</taxon>
        <taxon>Chironominae</taxon>
        <taxon>Chironomus</taxon>
    </lineage>
</organism>
<evidence type="ECO:0000256" key="4">
    <source>
        <dbReference type="ARBA" id="ARBA00023125"/>
    </source>
</evidence>
<keyword evidence="3" id="KW-0862">Zinc</keyword>
<keyword evidence="1" id="KW-0479">Metal-binding</keyword>
<dbReference type="Pfam" id="PF05485">
    <property type="entry name" value="THAP"/>
    <property type="match status" value="1"/>
</dbReference>
<dbReference type="PROSITE" id="PS50950">
    <property type="entry name" value="ZF_THAP"/>
    <property type="match status" value="1"/>
</dbReference>
<proteinExistence type="predicted"/>
<keyword evidence="2 5" id="KW-0863">Zinc-finger</keyword>
<dbReference type="SMART" id="SM00980">
    <property type="entry name" value="THAP"/>
    <property type="match status" value="1"/>
</dbReference>
<name>A0A9N9RP51_9DIPT</name>
<gene>
    <name evidence="7" type="ORF">CHIRRI_LOCUS5026</name>
</gene>
<evidence type="ECO:0000313" key="7">
    <source>
        <dbReference type="EMBL" id="CAG9802111.1"/>
    </source>
</evidence>
<evidence type="ECO:0000313" key="8">
    <source>
        <dbReference type="Proteomes" id="UP001153620"/>
    </source>
</evidence>
<accession>A0A9N9RP51</accession>
<keyword evidence="4 5" id="KW-0238">DNA-binding</keyword>
<dbReference type="GO" id="GO:0008270">
    <property type="term" value="F:zinc ion binding"/>
    <property type="evidence" value="ECO:0007669"/>
    <property type="project" value="UniProtKB-KW"/>
</dbReference>
<reference evidence="7" key="2">
    <citation type="submission" date="2022-10" db="EMBL/GenBank/DDBJ databases">
        <authorList>
            <consortium name="ENA_rothamsted_submissions"/>
            <consortium name="culmorum"/>
            <person name="King R."/>
        </authorList>
    </citation>
    <scope>NUCLEOTIDE SEQUENCE</scope>
</reference>
<evidence type="ECO:0000256" key="5">
    <source>
        <dbReference type="PROSITE-ProRule" id="PRU00309"/>
    </source>
</evidence>
<dbReference type="InterPro" id="IPR006612">
    <property type="entry name" value="THAP_Znf"/>
</dbReference>
<dbReference type="Gene3D" id="6.20.210.20">
    <property type="entry name" value="THAP domain"/>
    <property type="match status" value="1"/>
</dbReference>
<evidence type="ECO:0000256" key="2">
    <source>
        <dbReference type="ARBA" id="ARBA00022771"/>
    </source>
</evidence>
<keyword evidence="8" id="KW-1185">Reference proteome</keyword>
<sequence length="99" mass="11334">MGKTCKIASCNKNKTITNLFKVPKHSLNKDKWLLFLKSNNISVDGSEIYLCDSHFKDDMIIKSNSRVRLTDNAYPSIDPEQQHPVKPKITIISNERVET</sequence>
<evidence type="ECO:0000256" key="1">
    <source>
        <dbReference type="ARBA" id="ARBA00022723"/>
    </source>
</evidence>
<dbReference type="Proteomes" id="UP001153620">
    <property type="component" value="Chromosome 2"/>
</dbReference>
<evidence type="ECO:0000256" key="3">
    <source>
        <dbReference type="ARBA" id="ARBA00022833"/>
    </source>
</evidence>
<dbReference type="GO" id="GO:0003677">
    <property type="term" value="F:DNA binding"/>
    <property type="evidence" value="ECO:0007669"/>
    <property type="project" value="UniProtKB-UniRule"/>
</dbReference>
<dbReference type="SUPFAM" id="SSF57716">
    <property type="entry name" value="Glucocorticoid receptor-like (DNA-binding domain)"/>
    <property type="match status" value="1"/>
</dbReference>